<evidence type="ECO:0000256" key="11">
    <source>
        <dbReference type="ARBA" id="ARBA00024907"/>
    </source>
</evidence>
<dbReference type="InterPro" id="IPR000326">
    <property type="entry name" value="PAP2/HPO"/>
</dbReference>
<feature type="transmembrane region" description="Helical" evidence="14">
    <location>
        <begin position="125"/>
        <end position="149"/>
    </location>
</feature>
<dbReference type="SMART" id="SM00014">
    <property type="entry name" value="acidPPc"/>
    <property type="match status" value="1"/>
</dbReference>
<dbReference type="Gene3D" id="1.20.144.10">
    <property type="entry name" value="Phosphatidic acid phosphatase type 2/haloperoxidase"/>
    <property type="match status" value="1"/>
</dbReference>
<evidence type="ECO:0000256" key="6">
    <source>
        <dbReference type="ARBA" id="ARBA00022692"/>
    </source>
</evidence>
<reference evidence="16" key="2">
    <citation type="submission" date="2017-05" db="UniProtKB">
        <authorList>
            <consortium name="EnsemblMetazoa"/>
        </authorList>
    </citation>
    <scope>IDENTIFICATION</scope>
</reference>
<dbReference type="GO" id="GO:0047874">
    <property type="term" value="F:dolichyldiphosphatase activity"/>
    <property type="evidence" value="ECO:0007669"/>
    <property type="project" value="UniProtKB-EC"/>
</dbReference>
<evidence type="ECO:0000313" key="16">
    <source>
        <dbReference type="EnsemblMetazoa" id="Aqu2.1.31789_001"/>
    </source>
</evidence>
<keyword evidence="7" id="KW-0378">Hydrolase</keyword>
<dbReference type="OrthoDB" id="302705at2759"/>
<keyword evidence="8" id="KW-0256">Endoplasmic reticulum</keyword>
<dbReference type="EnsemblMetazoa" id="XM_019996481.1">
    <property type="protein sequence ID" value="XP_019852040.1"/>
    <property type="gene ID" value="LOC100636326"/>
</dbReference>
<dbReference type="EnsemblMetazoa" id="Aqu2.1.31789_001">
    <property type="protein sequence ID" value="Aqu2.1.31789_001"/>
    <property type="gene ID" value="Aqu2.1.31789"/>
</dbReference>
<comment type="subcellular location">
    <subcellularLocation>
        <location evidence="1">Endoplasmic reticulum membrane</location>
        <topology evidence="1">Multi-pass membrane protein</topology>
    </subcellularLocation>
</comment>
<evidence type="ECO:0000256" key="5">
    <source>
        <dbReference type="ARBA" id="ARBA00014821"/>
    </source>
</evidence>
<dbReference type="FunFam" id="1.20.144.10:FF:000003">
    <property type="entry name" value="Dolichyldiphosphatase 1"/>
    <property type="match status" value="1"/>
</dbReference>
<name>A0A1X7UW83_AMPQE</name>
<evidence type="ECO:0000313" key="17">
    <source>
        <dbReference type="Proteomes" id="UP000007879"/>
    </source>
</evidence>
<evidence type="ECO:0000256" key="14">
    <source>
        <dbReference type="SAM" id="Phobius"/>
    </source>
</evidence>
<dbReference type="STRING" id="400682.A0A1X7UW83"/>
<comment type="similarity">
    <text evidence="3">Belongs to the dolichyldiphosphatase family.</text>
</comment>
<keyword evidence="6 14" id="KW-0812">Transmembrane</keyword>
<dbReference type="Pfam" id="PF01569">
    <property type="entry name" value="PAP2"/>
    <property type="match status" value="1"/>
</dbReference>
<comment type="pathway">
    <text evidence="2">Protein modification; protein glycosylation.</text>
</comment>
<evidence type="ECO:0000256" key="10">
    <source>
        <dbReference type="ARBA" id="ARBA00023136"/>
    </source>
</evidence>
<accession>A0A1X7UW83</accession>
<keyword evidence="10 14" id="KW-0472">Membrane</keyword>
<proteinExistence type="inferred from homology"/>
<dbReference type="UniPathway" id="UPA00378"/>
<evidence type="ECO:0000256" key="12">
    <source>
        <dbReference type="ARBA" id="ARBA00030292"/>
    </source>
</evidence>
<organism evidence="16">
    <name type="scientific">Amphimedon queenslandica</name>
    <name type="common">Sponge</name>
    <dbReference type="NCBI Taxonomy" id="400682"/>
    <lineage>
        <taxon>Eukaryota</taxon>
        <taxon>Metazoa</taxon>
        <taxon>Porifera</taxon>
        <taxon>Demospongiae</taxon>
        <taxon>Heteroscleromorpha</taxon>
        <taxon>Haplosclerida</taxon>
        <taxon>Niphatidae</taxon>
        <taxon>Amphimedon</taxon>
    </lineage>
</organism>
<dbReference type="PANTHER" id="PTHR14969:SF59">
    <property type="entry name" value="DOLICHYLDIPHOSPHATASE"/>
    <property type="match status" value="1"/>
</dbReference>
<evidence type="ECO:0000256" key="9">
    <source>
        <dbReference type="ARBA" id="ARBA00022989"/>
    </source>
</evidence>
<keyword evidence="17" id="KW-1185">Reference proteome</keyword>
<feature type="transmembrane region" description="Helical" evidence="14">
    <location>
        <begin position="25"/>
        <end position="46"/>
    </location>
</feature>
<evidence type="ECO:0000256" key="1">
    <source>
        <dbReference type="ARBA" id="ARBA00004477"/>
    </source>
</evidence>
<feature type="domain" description="Phosphatidic acid phosphatase type 2/haloperoxidase" evidence="15">
    <location>
        <begin position="52"/>
        <end position="172"/>
    </location>
</feature>
<protein>
    <recommendedName>
        <fullName evidence="5">Dolichyldiphosphatase 1</fullName>
        <ecNumber evidence="4">3.6.1.43</ecNumber>
    </recommendedName>
    <alternativeName>
        <fullName evidence="12">Dolichyl pyrophosphate phosphatase 1</fullName>
    </alternativeName>
</protein>
<reference evidence="17" key="1">
    <citation type="journal article" date="2010" name="Nature">
        <title>The Amphimedon queenslandica genome and the evolution of animal complexity.</title>
        <authorList>
            <person name="Srivastava M."/>
            <person name="Simakov O."/>
            <person name="Chapman J."/>
            <person name="Fahey B."/>
            <person name="Gauthier M.E."/>
            <person name="Mitros T."/>
            <person name="Richards G.S."/>
            <person name="Conaco C."/>
            <person name="Dacre M."/>
            <person name="Hellsten U."/>
            <person name="Larroux C."/>
            <person name="Putnam N.H."/>
            <person name="Stanke M."/>
            <person name="Adamska M."/>
            <person name="Darling A."/>
            <person name="Degnan S.M."/>
            <person name="Oakley T.H."/>
            <person name="Plachetzki D.C."/>
            <person name="Zhai Y."/>
            <person name="Adamski M."/>
            <person name="Calcino A."/>
            <person name="Cummins S.F."/>
            <person name="Goodstein D.M."/>
            <person name="Harris C."/>
            <person name="Jackson D.J."/>
            <person name="Leys S.P."/>
            <person name="Shu S."/>
            <person name="Woodcroft B.J."/>
            <person name="Vervoort M."/>
            <person name="Kosik K.S."/>
            <person name="Manning G."/>
            <person name="Degnan B.M."/>
            <person name="Rokhsar D.S."/>
        </authorList>
    </citation>
    <scope>NUCLEOTIDE SEQUENCE [LARGE SCALE GENOMIC DNA]</scope>
</reference>
<keyword evidence="9 14" id="KW-1133">Transmembrane helix</keyword>
<evidence type="ECO:0000256" key="2">
    <source>
        <dbReference type="ARBA" id="ARBA00004922"/>
    </source>
</evidence>
<evidence type="ECO:0000259" key="15">
    <source>
        <dbReference type="SMART" id="SM00014"/>
    </source>
</evidence>
<dbReference type="GO" id="GO:0006487">
    <property type="term" value="P:protein N-linked glycosylation"/>
    <property type="evidence" value="ECO:0007669"/>
    <property type="project" value="UniProtKB-ARBA"/>
</dbReference>
<evidence type="ECO:0000256" key="4">
    <source>
        <dbReference type="ARBA" id="ARBA00012508"/>
    </source>
</evidence>
<evidence type="ECO:0000256" key="8">
    <source>
        <dbReference type="ARBA" id="ARBA00022824"/>
    </source>
</evidence>
<gene>
    <name evidence="16" type="primary">100636326</name>
</gene>
<evidence type="ECO:0000256" key="13">
    <source>
        <dbReference type="ARBA" id="ARBA00047349"/>
    </source>
</evidence>
<dbReference type="InterPro" id="IPR036938">
    <property type="entry name" value="PAP2/HPO_sf"/>
</dbReference>
<dbReference type="KEGG" id="aqu:100636326"/>
<dbReference type="InParanoid" id="A0A1X7UW83"/>
<dbReference type="EC" id="3.6.1.43" evidence="4"/>
<dbReference type="CDD" id="cd03382">
    <property type="entry name" value="PAP2_dolichyldiphosphatase"/>
    <property type="match status" value="1"/>
</dbReference>
<dbReference type="InterPro" id="IPR039667">
    <property type="entry name" value="Dolichyldiphosphatase_PAP2"/>
</dbReference>
<dbReference type="GO" id="GO:0042392">
    <property type="term" value="F:sphingosine-1-phosphate phosphatase activity"/>
    <property type="evidence" value="ECO:0007669"/>
    <property type="project" value="TreeGrafter"/>
</dbReference>
<dbReference type="AlphaFoldDB" id="A0A1X7UW83"/>
<dbReference type="GO" id="GO:0005789">
    <property type="term" value="C:endoplasmic reticulum membrane"/>
    <property type="evidence" value="ECO:0007669"/>
    <property type="project" value="UniProtKB-SubCell"/>
</dbReference>
<comment type="function">
    <text evidence="11">Required for efficient N-glycosylation. Necessary for maintaining optimal levels of dolichol-linked oligosaccharides. Hydrolyzes dolichyl pyrophosphate at a very high rate and dolichyl monophosphate at a much lower rate. Does not act on phosphatidate.</text>
</comment>
<evidence type="ECO:0000256" key="3">
    <source>
        <dbReference type="ARBA" id="ARBA00005518"/>
    </source>
</evidence>
<sequence length="229" mass="26424">MAASTKLAISLTHVEYTEGDRVGYLLAWSSLFPIFILISFLTLVAIRRDLFTVFFFTGLLLNESLNMFLKYTIKEPRPNSDISSAVLRVEYGMPSSHAQFMAFFATFVTLLLFVRATLSEDIKDLLYKVIVSVGAWGGAILCAISRVYLGYHTISQTIYGNLVGVLSALIWFSIVHFLVTPYFPKIYYWRLNDFLMFKDFSLIPNCLWYEYTAVRHESRTRLKRKSMHE</sequence>
<comment type="catalytic activity">
    <reaction evidence="13">
        <text>a di-trans,poly-cis-dolichyl diphosphate + H2O = a di-trans,poly-cis-dolichyl phosphate + phosphate + H(+)</text>
        <dbReference type="Rhea" id="RHEA:14385"/>
        <dbReference type="Rhea" id="RHEA-COMP:19498"/>
        <dbReference type="Rhea" id="RHEA-COMP:19506"/>
        <dbReference type="ChEBI" id="CHEBI:15377"/>
        <dbReference type="ChEBI" id="CHEBI:15378"/>
        <dbReference type="ChEBI" id="CHEBI:43474"/>
        <dbReference type="ChEBI" id="CHEBI:57497"/>
        <dbReference type="ChEBI" id="CHEBI:57683"/>
        <dbReference type="EC" id="3.6.1.43"/>
    </reaction>
</comment>
<dbReference type="Proteomes" id="UP000007879">
    <property type="component" value="Unassembled WGS sequence"/>
</dbReference>
<evidence type="ECO:0000256" key="7">
    <source>
        <dbReference type="ARBA" id="ARBA00022801"/>
    </source>
</evidence>
<dbReference type="SUPFAM" id="SSF48317">
    <property type="entry name" value="Acid phosphatase/Vanadium-dependent haloperoxidase"/>
    <property type="match status" value="1"/>
</dbReference>
<feature type="transmembrane region" description="Helical" evidence="14">
    <location>
        <begin position="98"/>
        <end position="118"/>
    </location>
</feature>
<feature type="transmembrane region" description="Helical" evidence="14">
    <location>
        <begin position="161"/>
        <end position="183"/>
    </location>
</feature>
<dbReference type="PANTHER" id="PTHR14969">
    <property type="entry name" value="SPHINGOSINE-1-PHOSPHATE PHOSPHOHYDROLASE"/>
    <property type="match status" value="1"/>
</dbReference>